<feature type="domain" description="Zeta toxin" evidence="3">
    <location>
        <begin position="4"/>
        <end position="165"/>
    </location>
</feature>
<dbReference type="PANTHER" id="PTHR39206:SF1">
    <property type="entry name" value="SLL8004 PROTEIN"/>
    <property type="match status" value="1"/>
</dbReference>
<evidence type="ECO:0000256" key="2">
    <source>
        <dbReference type="ARBA" id="ARBA00022840"/>
    </source>
</evidence>
<proteinExistence type="predicted"/>
<gene>
    <name evidence="4" type="ORF">ACFFGT_04860</name>
</gene>
<dbReference type="EMBL" id="JBHLTS010000015">
    <property type="protein sequence ID" value="MFC0513515.1"/>
    <property type="molecule type" value="Genomic_DNA"/>
</dbReference>
<keyword evidence="1" id="KW-0547">Nucleotide-binding</keyword>
<sequence length="232" mass="26475">MDYSKPTLLVISGPNGAGKSTHIQTMLPEAFTGIWSFDRDQVRSQFETELLEQQIPAGAITKRATEMMEEKLVGEMKKAIATKNHFVLETPLSHADYWRYLDLFEANGYQIQLNYLCLDKVGDCIGRVGQRVLEGGHYVAPDTIKGVYQKNLEHINEYRKTFKVIELYDGMKVPTLLARIEDGKIVEANEFSLKKKWIKQGLPDITLQITAFLSQQKVDLKPKSRLSKRPKL</sequence>
<comment type="caution">
    <text evidence="4">The sequence shown here is derived from an EMBL/GenBank/DDBJ whole genome shotgun (WGS) entry which is preliminary data.</text>
</comment>
<protein>
    <submittedName>
        <fullName evidence="4">Zeta toxin family protein</fullName>
    </submittedName>
</protein>
<reference evidence="4 5" key="1">
    <citation type="submission" date="2024-09" db="EMBL/GenBank/DDBJ databases">
        <authorList>
            <person name="Sun Q."/>
            <person name="Mori K."/>
        </authorList>
    </citation>
    <scope>NUCLEOTIDE SEQUENCE [LARGE SCALE GENOMIC DNA]</scope>
    <source>
        <strain evidence="4 5">NCAIM B.02415</strain>
    </source>
</reference>
<evidence type="ECO:0000259" key="3">
    <source>
        <dbReference type="Pfam" id="PF06414"/>
    </source>
</evidence>
<dbReference type="InterPro" id="IPR027417">
    <property type="entry name" value="P-loop_NTPase"/>
</dbReference>
<dbReference type="InterPro" id="IPR010488">
    <property type="entry name" value="Zeta_toxin_domain"/>
</dbReference>
<keyword evidence="2" id="KW-0067">ATP-binding</keyword>
<organism evidence="4 5">
    <name type="scientific">Mucilaginibacter angelicae</name>
    <dbReference type="NCBI Taxonomy" id="869718"/>
    <lineage>
        <taxon>Bacteria</taxon>
        <taxon>Pseudomonadati</taxon>
        <taxon>Bacteroidota</taxon>
        <taxon>Sphingobacteriia</taxon>
        <taxon>Sphingobacteriales</taxon>
        <taxon>Sphingobacteriaceae</taxon>
        <taxon>Mucilaginibacter</taxon>
    </lineage>
</organism>
<dbReference type="Pfam" id="PF06414">
    <property type="entry name" value="Zeta_toxin"/>
    <property type="match status" value="1"/>
</dbReference>
<accession>A0ABV6L3D1</accession>
<evidence type="ECO:0000313" key="4">
    <source>
        <dbReference type="EMBL" id="MFC0513515.1"/>
    </source>
</evidence>
<dbReference type="PANTHER" id="PTHR39206">
    <property type="entry name" value="SLL8004 PROTEIN"/>
    <property type="match status" value="1"/>
</dbReference>
<name>A0ABV6L3D1_9SPHI</name>
<dbReference type="SUPFAM" id="SSF52540">
    <property type="entry name" value="P-loop containing nucleoside triphosphate hydrolases"/>
    <property type="match status" value="1"/>
</dbReference>
<keyword evidence="5" id="KW-1185">Reference proteome</keyword>
<evidence type="ECO:0000313" key="5">
    <source>
        <dbReference type="Proteomes" id="UP001589828"/>
    </source>
</evidence>
<evidence type="ECO:0000256" key="1">
    <source>
        <dbReference type="ARBA" id="ARBA00022741"/>
    </source>
</evidence>
<dbReference type="Gene3D" id="3.40.50.300">
    <property type="entry name" value="P-loop containing nucleotide triphosphate hydrolases"/>
    <property type="match status" value="1"/>
</dbReference>
<dbReference type="Proteomes" id="UP001589828">
    <property type="component" value="Unassembled WGS sequence"/>
</dbReference>
<dbReference type="RefSeq" id="WP_377021379.1">
    <property type="nucleotide sequence ID" value="NZ_JBHLTS010000015.1"/>
</dbReference>